<proteinExistence type="predicted"/>
<protein>
    <submittedName>
        <fullName evidence="1">1639_t:CDS:1</fullName>
    </submittedName>
</protein>
<feature type="non-terminal residue" evidence="1">
    <location>
        <position position="58"/>
    </location>
</feature>
<reference evidence="1" key="1">
    <citation type="submission" date="2021-06" db="EMBL/GenBank/DDBJ databases">
        <authorList>
            <person name="Kallberg Y."/>
            <person name="Tangrot J."/>
            <person name="Rosling A."/>
        </authorList>
    </citation>
    <scope>NUCLEOTIDE SEQUENCE</scope>
    <source>
        <strain evidence="1">IL203A</strain>
    </source>
</reference>
<sequence>REHVNEVEVTVGKEFNFGILVAAEAHRIQPGAIRATIKSGGKVITTTYNRICDDIKEK</sequence>
<accession>A0ACA9R5T5</accession>
<gene>
    <name evidence="1" type="ORF">DHETER_LOCUS16215</name>
</gene>
<feature type="non-terminal residue" evidence="1">
    <location>
        <position position="1"/>
    </location>
</feature>
<dbReference type="EMBL" id="CAJVPU010060818">
    <property type="protein sequence ID" value="CAG8777620.1"/>
    <property type="molecule type" value="Genomic_DNA"/>
</dbReference>
<keyword evidence="2" id="KW-1185">Reference proteome</keyword>
<name>A0ACA9R5T5_9GLOM</name>
<dbReference type="Proteomes" id="UP000789702">
    <property type="component" value="Unassembled WGS sequence"/>
</dbReference>
<evidence type="ECO:0000313" key="1">
    <source>
        <dbReference type="EMBL" id="CAG8777620.1"/>
    </source>
</evidence>
<comment type="caution">
    <text evidence="1">The sequence shown here is derived from an EMBL/GenBank/DDBJ whole genome shotgun (WGS) entry which is preliminary data.</text>
</comment>
<evidence type="ECO:0000313" key="2">
    <source>
        <dbReference type="Proteomes" id="UP000789702"/>
    </source>
</evidence>
<organism evidence="1 2">
    <name type="scientific">Dentiscutata heterogama</name>
    <dbReference type="NCBI Taxonomy" id="1316150"/>
    <lineage>
        <taxon>Eukaryota</taxon>
        <taxon>Fungi</taxon>
        <taxon>Fungi incertae sedis</taxon>
        <taxon>Mucoromycota</taxon>
        <taxon>Glomeromycotina</taxon>
        <taxon>Glomeromycetes</taxon>
        <taxon>Diversisporales</taxon>
        <taxon>Gigasporaceae</taxon>
        <taxon>Dentiscutata</taxon>
    </lineage>
</organism>